<proteinExistence type="predicted"/>
<keyword evidence="7" id="KW-1185">Reference proteome</keyword>
<evidence type="ECO:0000259" key="5">
    <source>
        <dbReference type="PROSITE" id="PS51194"/>
    </source>
</evidence>
<feature type="domain" description="Helicase C-terminal" evidence="5">
    <location>
        <begin position="511"/>
        <end position="680"/>
    </location>
</feature>
<name>A6WGB0_KINRD</name>
<feature type="region of interest" description="Disordered" evidence="3">
    <location>
        <begin position="1100"/>
        <end position="1119"/>
    </location>
</feature>
<dbReference type="GO" id="GO:0016887">
    <property type="term" value="F:ATP hydrolysis activity"/>
    <property type="evidence" value="ECO:0007669"/>
    <property type="project" value="TreeGrafter"/>
</dbReference>
<sequence>MSESLSAATLGALLSSVEDVELPLLTWGYVEGALDTSEVLRALEVGLSEAGDGDMDDIDADEVLQLLEERGLLVQVSPDRWRSRLAETLRLTAHLRQLLGEGNGQWWLRGRSLVSDFRLNVQPRRYPRRDLPGSNAQQALEAVQPLTDAAQVAVSAFVRPEQRLARFQLDASTAIRSALLSSRTEAVIVAAGTGSGKTLAFYLPAFAWMSERLTAGEGVQTLAIYPRTELLKDQVGEALASALVISEQLAQHGHRPLRIATLYGDTPWAASSLESASWHQEAWPHVGDGRRCPYAVCPHCQSDLVWLDSDRSATPPRERLVCRGCARTIPGDVLALTRQSMIAQAPDVLFTTTEMLNRASSHPSLGRLLGFRPGTARPRLLLLDEVHTYEGVHGAQVALLLRRWRHAIGQAVTVVGLSATLRDADTFMARLVGISEADVTLIEPAEVDLVDEGRQYQLVIRGDATSGASLLSTTIQTSMLLGRVLDPPHTANTIHGSKGFLFTDDLDVTNRLFHDLRDAEGEGWMSKRRSGAQKVLANLRSPRLPACSSRDVDGQVWTLPERIGHALPGMFPARGLKISKTSSQDPGVAAGADLVVATASLDVGFNDPRVGLVLQHKSPRDAAQFLQRRGRAGRTRDVRPLTAVVLSDFGRDRLTYQAYDQLFDPELLPRALPVGNRYVLRMQATLALKDWLTRQVQWREDAGRVLTKNDRREEQDLRDRVAELLNSVLTDTVTQDALAEYLRRALRIDADEVQNLLWDPPRALMTAVVPTLLRRLRTLWRPVGEDPGGEAKTFAVEFVPPALFAELNLPEVQLLLPDSYRGTVETRMPILQALREAAPGRISKRFAVRSSAQTTWVPIPTDASDVQLPLGDFVKSGSVEGTWRDDTSGDQRRVVRPYLIQLEQPPRTLAESSNSRPLWCSQIVAGDGEITTTPVPQPWSAHIRALSIHTHANRRPLEVRRFTPGTRARLRSSGARTADPAPNSTSITYIDRHGDPAALGFALDVDGLRVSVRLPSPQALLASPHLRTPAWRSARVRHLIAADTSLDSLADEFTRPWLALTLEVALLTRAVDEDISIATALDRVSEADLLAAAGQVAGAEAPTTDAKADGAHDEPNSDASEIRDLHGRLRAALTSTTVRDALLQHAQALHADPGPADARFAQQVFARTLGAALQRTCLLIVSNAQDNDLVLDVVDDEEESTIWLTEATVGGAGIIEAITAEYARNPRRFWRLTLNALEAGEYETLDHELSRLVADLSGDPDGALALAVRAVRTATSAHDTRAHLDRLHQALTIAGYATTHPVLAAIAIRLLRPGTTPRFDDALHRLAQGWSRVSQQLGMDIDARAWSLIAGRALPDITDVFSTPDHIYASLWPRGSEVFHRDLAIYAPYVDRVLPLNRHLTAALFSETVAEVSVTEADWRQRVQDAVVEQGLVDLTAPVDKVAVLKAALLHLSVDPLDSGYMLLHPVLHALRRSGGHFTARLELREAEQ</sequence>
<reference evidence="7" key="1">
    <citation type="journal article" date="2008" name="PLoS ONE">
        <title>Survival in nuclear waste, extreme resistance, and potential applications gleaned from the genome sequence of Kineococcus radiotolerans SRS30216.</title>
        <authorList>
            <person name="Bagwell C.E."/>
            <person name="Bhat S."/>
            <person name="Hawkins G.M."/>
            <person name="Smith B.W."/>
            <person name="Biswas T."/>
            <person name="Hoover T.R."/>
            <person name="Saunders E."/>
            <person name="Han C.S."/>
            <person name="Tsodikov O.V."/>
            <person name="Shimkets L.J."/>
        </authorList>
    </citation>
    <scope>NUCLEOTIDE SEQUENCE [LARGE SCALE GENOMIC DNA]</scope>
    <source>
        <strain evidence="7">ATCC BAA-149 / DSM 14245 / SRS30216</strain>
    </source>
</reference>
<evidence type="ECO:0000256" key="3">
    <source>
        <dbReference type="SAM" id="MobiDB-lite"/>
    </source>
</evidence>
<dbReference type="RefSeq" id="WP_012085849.1">
    <property type="nucleotide sequence ID" value="NC_009664.2"/>
</dbReference>
<organism evidence="6 7">
    <name type="scientific">Kineococcus radiotolerans (strain ATCC BAA-149 / DSM 14245 / SRS30216)</name>
    <dbReference type="NCBI Taxonomy" id="266940"/>
    <lineage>
        <taxon>Bacteria</taxon>
        <taxon>Bacillati</taxon>
        <taxon>Actinomycetota</taxon>
        <taxon>Actinomycetes</taxon>
        <taxon>Kineosporiales</taxon>
        <taxon>Kineosporiaceae</taxon>
        <taxon>Kineococcus</taxon>
    </lineage>
</organism>
<dbReference type="InterPro" id="IPR052511">
    <property type="entry name" value="ATP-dep_Helicase"/>
</dbReference>
<evidence type="ECO:0000256" key="2">
    <source>
        <dbReference type="ARBA" id="ARBA00022840"/>
    </source>
</evidence>
<keyword evidence="1" id="KW-0547">Nucleotide-binding</keyword>
<dbReference type="GO" id="GO:0005524">
    <property type="term" value="F:ATP binding"/>
    <property type="evidence" value="ECO:0007669"/>
    <property type="project" value="UniProtKB-KW"/>
</dbReference>
<protein>
    <submittedName>
        <fullName evidence="6">DEAD/DEAH box helicase domain protein</fullName>
    </submittedName>
</protein>
<dbReference type="Pfam" id="PF00270">
    <property type="entry name" value="DEAD"/>
    <property type="match status" value="1"/>
</dbReference>
<dbReference type="STRING" id="266940.Krad_4387"/>
<evidence type="ECO:0000313" key="6">
    <source>
        <dbReference type="EMBL" id="ABS05849.1"/>
    </source>
</evidence>
<dbReference type="SUPFAM" id="SSF52540">
    <property type="entry name" value="P-loop containing nucleoside triphosphate hydrolases"/>
    <property type="match status" value="1"/>
</dbReference>
<dbReference type="PANTHER" id="PTHR47962:SF5">
    <property type="entry name" value="ATP-DEPENDENT HELICASE LHR-RELATED"/>
    <property type="match status" value="1"/>
</dbReference>
<dbReference type="Proteomes" id="UP000001116">
    <property type="component" value="Chromosome"/>
</dbReference>
<dbReference type="eggNOG" id="COG1201">
    <property type="taxonomic scope" value="Bacteria"/>
</dbReference>
<dbReference type="EMBL" id="CP000750">
    <property type="protein sequence ID" value="ABS05849.1"/>
    <property type="molecule type" value="Genomic_DNA"/>
</dbReference>
<dbReference type="eggNOG" id="COG1205">
    <property type="taxonomic scope" value="Bacteria"/>
</dbReference>
<dbReference type="GO" id="GO:0004386">
    <property type="term" value="F:helicase activity"/>
    <property type="evidence" value="ECO:0007669"/>
    <property type="project" value="UniProtKB-KW"/>
</dbReference>
<dbReference type="GO" id="GO:0003677">
    <property type="term" value="F:DNA binding"/>
    <property type="evidence" value="ECO:0007669"/>
    <property type="project" value="TreeGrafter"/>
</dbReference>
<keyword evidence="6" id="KW-0378">Hydrolase</keyword>
<dbReference type="InterPro" id="IPR011545">
    <property type="entry name" value="DEAD/DEAH_box_helicase_dom"/>
</dbReference>
<keyword evidence="2" id="KW-0067">ATP-binding</keyword>
<dbReference type="PROSITE" id="PS51192">
    <property type="entry name" value="HELICASE_ATP_BIND_1"/>
    <property type="match status" value="1"/>
</dbReference>
<dbReference type="KEGG" id="kra:Krad_4387"/>
<evidence type="ECO:0000256" key="1">
    <source>
        <dbReference type="ARBA" id="ARBA00022741"/>
    </source>
</evidence>
<feature type="domain" description="Helicase ATP-binding" evidence="4">
    <location>
        <begin position="178"/>
        <end position="439"/>
    </location>
</feature>
<dbReference type="OrthoDB" id="3197455at2"/>
<evidence type="ECO:0000259" key="4">
    <source>
        <dbReference type="PROSITE" id="PS51192"/>
    </source>
</evidence>
<dbReference type="SMART" id="SM00487">
    <property type="entry name" value="DEXDc"/>
    <property type="match status" value="1"/>
</dbReference>
<dbReference type="InterPro" id="IPR014001">
    <property type="entry name" value="Helicase_ATP-bd"/>
</dbReference>
<dbReference type="NCBIfam" id="NF041067">
    <property type="entry name" value="DpdJ"/>
    <property type="match status" value="1"/>
</dbReference>
<keyword evidence="6" id="KW-0347">Helicase</keyword>
<dbReference type="PROSITE" id="PS51194">
    <property type="entry name" value="HELICASE_CTER"/>
    <property type="match status" value="1"/>
</dbReference>
<dbReference type="Gene3D" id="3.40.50.300">
    <property type="entry name" value="P-loop containing nucleotide triphosphate hydrolases"/>
    <property type="match status" value="3"/>
</dbReference>
<dbReference type="HOGENOM" id="CLU_249894_0_0_11"/>
<dbReference type="InterPro" id="IPR027417">
    <property type="entry name" value="P-loop_NTPase"/>
</dbReference>
<gene>
    <name evidence="6" type="ordered locus">Krad_4387</name>
</gene>
<feature type="compositionally biased region" description="Basic and acidic residues" evidence="3">
    <location>
        <begin position="1106"/>
        <end position="1119"/>
    </location>
</feature>
<accession>A6WGB0</accession>
<dbReference type="InterPro" id="IPR001650">
    <property type="entry name" value="Helicase_C-like"/>
</dbReference>
<dbReference type="PANTHER" id="PTHR47962">
    <property type="entry name" value="ATP-DEPENDENT HELICASE LHR-RELATED-RELATED"/>
    <property type="match status" value="1"/>
</dbReference>
<evidence type="ECO:0000313" key="7">
    <source>
        <dbReference type="Proteomes" id="UP000001116"/>
    </source>
</evidence>